<reference evidence="2 3" key="1">
    <citation type="submission" date="2016-02" db="EMBL/GenBank/DDBJ databases">
        <title>Genome analysis of coral dinoflagellate symbionts highlights evolutionary adaptations to a symbiotic lifestyle.</title>
        <authorList>
            <person name="Aranda M."/>
            <person name="Li Y."/>
            <person name="Liew Y.J."/>
            <person name="Baumgarten S."/>
            <person name="Simakov O."/>
            <person name="Wilson M."/>
            <person name="Piel J."/>
            <person name="Ashoor H."/>
            <person name="Bougouffa S."/>
            <person name="Bajic V.B."/>
            <person name="Ryu T."/>
            <person name="Ravasi T."/>
            <person name="Bayer T."/>
            <person name="Micklem G."/>
            <person name="Kim H."/>
            <person name="Bhak J."/>
            <person name="Lajeunesse T.C."/>
            <person name="Voolstra C.R."/>
        </authorList>
    </citation>
    <scope>NUCLEOTIDE SEQUENCE [LARGE SCALE GENOMIC DNA]</scope>
    <source>
        <strain evidence="2 3">CCMP2467</strain>
    </source>
</reference>
<feature type="coiled-coil region" evidence="1">
    <location>
        <begin position="51"/>
        <end position="130"/>
    </location>
</feature>
<evidence type="ECO:0000256" key="1">
    <source>
        <dbReference type="SAM" id="Coils"/>
    </source>
</evidence>
<dbReference type="AlphaFoldDB" id="A0A1Q9D2J9"/>
<gene>
    <name evidence="2" type="ORF">AK812_SmicGene29142</name>
</gene>
<accession>A0A1Q9D2J9</accession>
<name>A0A1Q9D2J9_SYMMI</name>
<dbReference type="EMBL" id="LSRX01000761">
    <property type="protein sequence ID" value="OLP89407.1"/>
    <property type="molecule type" value="Genomic_DNA"/>
</dbReference>
<keyword evidence="1" id="KW-0175">Coiled coil</keyword>
<keyword evidence="3" id="KW-1185">Reference proteome</keyword>
<dbReference type="Proteomes" id="UP000186817">
    <property type="component" value="Unassembled WGS sequence"/>
</dbReference>
<evidence type="ECO:0000313" key="2">
    <source>
        <dbReference type="EMBL" id="OLP89407.1"/>
    </source>
</evidence>
<dbReference type="OrthoDB" id="429287at2759"/>
<comment type="caution">
    <text evidence="2">The sequence shown here is derived from an EMBL/GenBank/DDBJ whole genome shotgun (WGS) entry which is preliminary data.</text>
</comment>
<feature type="coiled-coil region" evidence="1">
    <location>
        <begin position="312"/>
        <end position="343"/>
    </location>
</feature>
<evidence type="ECO:0000313" key="3">
    <source>
        <dbReference type="Proteomes" id="UP000186817"/>
    </source>
</evidence>
<sequence length="389" mass="43568">MAAQLAVDVFEEERRRLELAAVELRQSLAEKDVQLTERSSEAALEEAKVLQVRYASEMKERKQKADELQQRLQSLGASVQLQAEEMKGVQEELLEAEEYQSDCLRRQVERQELQSRSEKIQAENGRLVNRLRSEIRLADSRTSELQLELRETTEATARASDASHGMTGMTPQEQIAADLKGQLCESQETVAGLEESFQAVQSLCLETEARIQEMLHDSTIEDQAVRKDEDIQAQAELLDETRKLDETRDRIEQVQKLQSIAQCLAAELRKSGSLVSDTASTALPVTRSEVLDGLLSEEHQLQAEFSACRLDAGRVEVQVKHLEEELEQVRNKAQEDEVRAAQKGCSHKNTIPVLCSKLSMNPSIAPSNMVLIPPRATAAAMNPRNAELP</sequence>
<protein>
    <submittedName>
        <fullName evidence="2">Uncharacterized protein</fullName>
    </submittedName>
</protein>
<proteinExistence type="predicted"/>
<organism evidence="2 3">
    <name type="scientific">Symbiodinium microadriaticum</name>
    <name type="common">Dinoflagellate</name>
    <name type="synonym">Zooxanthella microadriatica</name>
    <dbReference type="NCBI Taxonomy" id="2951"/>
    <lineage>
        <taxon>Eukaryota</taxon>
        <taxon>Sar</taxon>
        <taxon>Alveolata</taxon>
        <taxon>Dinophyceae</taxon>
        <taxon>Suessiales</taxon>
        <taxon>Symbiodiniaceae</taxon>
        <taxon>Symbiodinium</taxon>
    </lineage>
</organism>